<keyword evidence="7" id="KW-0547">Nucleotide-binding</keyword>
<evidence type="ECO:0000313" key="12">
    <source>
        <dbReference type="EMBL" id="ABC81379.1"/>
    </source>
</evidence>
<feature type="transmembrane region" description="Helical" evidence="10">
    <location>
        <begin position="70"/>
        <end position="90"/>
    </location>
</feature>
<evidence type="ECO:0000256" key="10">
    <source>
        <dbReference type="SAM" id="Phobius"/>
    </source>
</evidence>
<keyword evidence="4" id="KW-1003">Cell membrane</keyword>
<keyword evidence="8 12" id="KW-0418">Kinase</keyword>
<proteinExistence type="predicted"/>
<dbReference type="SUPFAM" id="SSF47384">
    <property type="entry name" value="Homodimeric domain of signal transducing histidine kinase"/>
    <property type="match status" value="1"/>
</dbReference>
<dbReference type="PANTHER" id="PTHR44936:SF10">
    <property type="entry name" value="SENSOR PROTEIN RSTB"/>
    <property type="match status" value="1"/>
</dbReference>
<dbReference type="PRINTS" id="PR00344">
    <property type="entry name" value="BCTRLSENSOR"/>
</dbReference>
<dbReference type="Gene3D" id="1.10.287.130">
    <property type="match status" value="1"/>
</dbReference>
<dbReference type="InterPro" id="IPR005467">
    <property type="entry name" value="His_kinase_dom"/>
</dbReference>
<comment type="subcellular location">
    <subcellularLocation>
        <location evidence="2">Cell membrane</location>
        <topology evidence="2">Multi-pass membrane protein</topology>
    </subcellularLocation>
</comment>
<dbReference type="SUPFAM" id="SSF55874">
    <property type="entry name" value="ATPase domain of HSP90 chaperone/DNA topoisomerase II/histidine kinase"/>
    <property type="match status" value="1"/>
</dbReference>
<evidence type="ECO:0000259" key="11">
    <source>
        <dbReference type="PROSITE" id="PS50109"/>
    </source>
</evidence>
<dbReference type="EMBL" id="CP000251">
    <property type="protein sequence ID" value="ABC81379.1"/>
    <property type="molecule type" value="Genomic_DNA"/>
</dbReference>
<dbReference type="InterPro" id="IPR036097">
    <property type="entry name" value="HisK_dim/P_sf"/>
</dbReference>
<keyword evidence="6" id="KW-0808">Transferase</keyword>
<dbReference type="Pfam" id="PF00512">
    <property type="entry name" value="HisKA"/>
    <property type="match status" value="1"/>
</dbReference>
<dbReference type="Gene3D" id="3.30.565.10">
    <property type="entry name" value="Histidine kinase-like ATPase, C-terminal domain"/>
    <property type="match status" value="1"/>
</dbReference>
<dbReference type="GO" id="GO:0005886">
    <property type="term" value="C:plasma membrane"/>
    <property type="evidence" value="ECO:0007669"/>
    <property type="project" value="UniProtKB-SubCell"/>
</dbReference>
<evidence type="ECO:0000256" key="6">
    <source>
        <dbReference type="ARBA" id="ARBA00022679"/>
    </source>
</evidence>
<gene>
    <name evidence="12" type="ordered locus">Adeh_1606</name>
</gene>
<dbReference type="InterPro" id="IPR036890">
    <property type="entry name" value="HATPase_C_sf"/>
</dbReference>
<evidence type="ECO:0000256" key="2">
    <source>
        <dbReference type="ARBA" id="ARBA00004651"/>
    </source>
</evidence>
<dbReference type="EC" id="2.7.13.3" evidence="3"/>
<evidence type="ECO:0000256" key="5">
    <source>
        <dbReference type="ARBA" id="ARBA00022553"/>
    </source>
</evidence>
<protein>
    <recommendedName>
        <fullName evidence="3">histidine kinase</fullName>
        <ecNumber evidence="3">2.7.13.3</ecNumber>
    </recommendedName>
</protein>
<reference evidence="12 13" key="1">
    <citation type="submission" date="2006-01" db="EMBL/GenBank/DDBJ databases">
        <title>Complete sequence of Anaeromyxobacter dehalogenans 2CP-C.</title>
        <authorList>
            <consortium name="US DOE Joint Genome Institute"/>
            <person name="Copeland A."/>
            <person name="Lucas S."/>
            <person name="Lapidus A."/>
            <person name="Barry K."/>
            <person name="Detter J.C."/>
            <person name="Glavina T."/>
            <person name="Hammon N."/>
            <person name="Israni S."/>
            <person name="Pitluck S."/>
            <person name="Brettin T."/>
            <person name="Bruce D."/>
            <person name="Han C."/>
            <person name="Tapia R."/>
            <person name="Gilna P."/>
            <person name="Kiss H."/>
            <person name="Schmutz J."/>
            <person name="Larimer F."/>
            <person name="Land M."/>
            <person name="Kyrpides N."/>
            <person name="Anderson I."/>
            <person name="Sanford R.A."/>
            <person name="Ritalahti K.M."/>
            <person name="Thomas H.S."/>
            <person name="Kirby J.R."/>
            <person name="Zhulin I.B."/>
            <person name="Loeffler F.E."/>
            <person name="Richardson P."/>
        </authorList>
    </citation>
    <scope>NUCLEOTIDE SEQUENCE [LARGE SCALE GENOMIC DNA]</scope>
    <source>
        <strain evidence="12 13">2CP-C</strain>
    </source>
</reference>
<comment type="catalytic activity">
    <reaction evidence="1">
        <text>ATP + protein L-histidine = ADP + protein N-phospho-L-histidine.</text>
        <dbReference type="EC" id="2.7.13.3"/>
    </reaction>
</comment>
<dbReference type="KEGG" id="ade:Adeh_1606"/>
<dbReference type="SMART" id="SM00387">
    <property type="entry name" value="HATPase_c"/>
    <property type="match status" value="1"/>
</dbReference>
<evidence type="ECO:0000256" key="7">
    <source>
        <dbReference type="ARBA" id="ARBA00022741"/>
    </source>
</evidence>
<keyword evidence="10" id="KW-1133">Transmembrane helix</keyword>
<dbReference type="GO" id="GO:0000155">
    <property type="term" value="F:phosphorelay sensor kinase activity"/>
    <property type="evidence" value="ECO:0007669"/>
    <property type="project" value="InterPro"/>
</dbReference>
<dbReference type="Proteomes" id="UP000001935">
    <property type="component" value="Chromosome"/>
</dbReference>
<dbReference type="PROSITE" id="PS50109">
    <property type="entry name" value="HIS_KIN"/>
    <property type="match status" value="1"/>
</dbReference>
<feature type="transmembrane region" description="Helical" evidence="10">
    <location>
        <begin position="45"/>
        <end position="64"/>
    </location>
</feature>
<evidence type="ECO:0000256" key="8">
    <source>
        <dbReference type="ARBA" id="ARBA00022777"/>
    </source>
</evidence>
<dbReference type="InterPro" id="IPR003661">
    <property type="entry name" value="HisK_dim/P_dom"/>
</dbReference>
<name>Q2II98_ANADE</name>
<dbReference type="Pfam" id="PF02518">
    <property type="entry name" value="HATPase_c"/>
    <property type="match status" value="1"/>
</dbReference>
<dbReference type="AlphaFoldDB" id="Q2II98"/>
<keyword evidence="10" id="KW-0472">Membrane</keyword>
<evidence type="ECO:0000256" key="4">
    <source>
        <dbReference type="ARBA" id="ARBA00022475"/>
    </source>
</evidence>
<organism evidence="12 13">
    <name type="scientific">Anaeromyxobacter dehalogenans (strain 2CP-C)</name>
    <dbReference type="NCBI Taxonomy" id="290397"/>
    <lineage>
        <taxon>Bacteria</taxon>
        <taxon>Pseudomonadati</taxon>
        <taxon>Myxococcota</taxon>
        <taxon>Myxococcia</taxon>
        <taxon>Myxococcales</taxon>
        <taxon>Cystobacterineae</taxon>
        <taxon>Anaeromyxobacteraceae</taxon>
        <taxon>Anaeromyxobacter</taxon>
    </lineage>
</organism>
<dbReference type="CDD" id="cd00082">
    <property type="entry name" value="HisKA"/>
    <property type="match status" value="1"/>
</dbReference>
<feature type="transmembrane region" description="Helical" evidence="10">
    <location>
        <begin position="102"/>
        <end position="122"/>
    </location>
</feature>
<feature type="domain" description="Histidine kinase" evidence="11">
    <location>
        <begin position="241"/>
        <end position="450"/>
    </location>
</feature>
<dbReference type="HOGENOM" id="CLU_046130_1_1_7"/>
<dbReference type="PANTHER" id="PTHR44936">
    <property type="entry name" value="SENSOR PROTEIN CREC"/>
    <property type="match status" value="1"/>
</dbReference>
<accession>Q2II98</accession>
<dbReference type="InterPro" id="IPR050980">
    <property type="entry name" value="2C_sensor_his_kinase"/>
</dbReference>
<keyword evidence="9" id="KW-0067">ATP-binding</keyword>
<evidence type="ECO:0000313" key="13">
    <source>
        <dbReference type="Proteomes" id="UP000001935"/>
    </source>
</evidence>
<dbReference type="SMART" id="SM00388">
    <property type="entry name" value="HisKA"/>
    <property type="match status" value="1"/>
</dbReference>
<dbReference type="eggNOG" id="COG4191">
    <property type="taxonomic scope" value="Bacteria"/>
</dbReference>
<keyword evidence="10" id="KW-0812">Transmembrane</keyword>
<evidence type="ECO:0000256" key="9">
    <source>
        <dbReference type="ARBA" id="ARBA00022840"/>
    </source>
</evidence>
<keyword evidence="5" id="KW-0597">Phosphoprotein</keyword>
<evidence type="ECO:0000256" key="3">
    <source>
        <dbReference type="ARBA" id="ARBA00012438"/>
    </source>
</evidence>
<dbReference type="InterPro" id="IPR003594">
    <property type="entry name" value="HATPase_dom"/>
</dbReference>
<dbReference type="GO" id="GO:0005524">
    <property type="term" value="F:ATP binding"/>
    <property type="evidence" value="ECO:0007669"/>
    <property type="project" value="UniProtKB-KW"/>
</dbReference>
<sequence>MAQGEIAAGDLAAAAGTAPHPNRSPARSAAAVERGRLNLSWLVQLHWWAILGQATIVVGAQSWTHFGLPMGTLVAVMVLEVIGNIVLGAWARRAEVTDRDIALVMLIDAVVLTVLLDLTGGASNPFSTLYLVNVALAAVLLPSAWSWLLMAASLTGFASLFVHEHFAGVSHHIRTHMDHAQTMAAHLRGMWVAFALAAVFVVFFVQRVTRALAAREGELQAARSQALRREKLASLATLAAGAAHELSTPLSTIAVVAKELQRAIPADASSELHDDLQLVRDQVARCREILDRMAAHAGENVGEPFAQMRARDWVDAALDGFRWPQRVEVRIDPSAQAAALVGPQRGLAEALRGLLKNAVQASPPDAQVTLLVTAPPGRIQVTVRDRGRGMTPDVLSRVGEPFFTTKVPGEGMGLGLFLTRALAEQLGGEFNITSTPGDGTEARIELPVSTAGERSSP</sequence>
<dbReference type="InterPro" id="IPR004358">
    <property type="entry name" value="Sig_transdc_His_kin-like_C"/>
</dbReference>
<dbReference type="STRING" id="290397.Adeh_1606"/>
<feature type="transmembrane region" description="Helical" evidence="10">
    <location>
        <begin position="183"/>
        <end position="205"/>
    </location>
</feature>
<evidence type="ECO:0000256" key="1">
    <source>
        <dbReference type="ARBA" id="ARBA00000085"/>
    </source>
</evidence>
<feature type="transmembrane region" description="Helical" evidence="10">
    <location>
        <begin position="134"/>
        <end position="162"/>
    </location>
</feature>